<feature type="transmembrane region" description="Helical" evidence="8">
    <location>
        <begin position="115"/>
        <end position="133"/>
    </location>
</feature>
<evidence type="ECO:0000256" key="7">
    <source>
        <dbReference type="PIRNR" id="PIRNR016636"/>
    </source>
</evidence>
<dbReference type="InterPro" id="IPR024194">
    <property type="entry name" value="Ac/AlaTfrase_AlgI/DltB"/>
</dbReference>
<organism evidence="9 10">
    <name type="scientific">Paraclostridium sordellii</name>
    <name type="common">Clostridium sordellii</name>
    <dbReference type="NCBI Taxonomy" id="1505"/>
    <lineage>
        <taxon>Bacteria</taxon>
        <taxon>Bacillati</taxon>
        <taxon>Bacillota</taxon>
        <taxon>Clostridia</taxon>
        <taxon>Peptostreptococcales</taxon>
        <taxon>Peptostreptococcaceae</taxon>
        <taxon>Paraclostridium</taxon>
    </lineage>
</organism>
<dbReference type="PANTHER" id="PTHR13285:SF18">
    <property type="entry name" value="PROTEIN-CYSTEINE N-PALMITOYLTRANSFERASE RASP"/>
    <property type="match status" value="1"/>
</dbReference>
<evidence type="ECO:0000256" key="8">
    <source>
        <dbReference type="SAM" id="Phobius"/>
    </source>
</evidence>
<keyword evidence="5 8" id="KW-1133">Transmembrane helix</keyword>
<feature type="transmembrane region" description="Helical" evidence="8">
    <location>
        <begin position="435"/>
        <end position="456"/>
    </location>
</feature>
<feature type="transmembrane region" description="Helical" evidence="8">
    <location>
        <begin position="6"/>
        <end position="23"/>
    </location>
</feature>
<evidence type="ECO:0000313" key="10">
    <source>
        <dbReference type="Proteomes" id="UP000049685"/>
    </source>
</evidence>
<dbReference type="PIRSF" id="PIRSF016636">
    <property type="entry name" value="AlgI_DltB"/>
    <property type="match status" value="1"/>
</dbReference>
<evidence type="ECO:0000256" key="3">
    <source>
        <dbReference type="ARBA" id="ARBA00022475"/>
    </source>
</evidence>
<dbReference type="InterPro" id="IPR051085">
    <property type="entry name" value="MB_O-acyltransferase"/>
</dbReference>
<proteinExistence type="inferred from homology"/>
<dbReference type="RefSeq" id="WP_057558263.1">
    <property type="nucleotide sequence ID" value="NZ_CDNY01000003.1"/>
</dbReference>
<dbReference type="PANTHER" id="PTHR13285">
    <property type="entry name" value="ACYLTRANSFERASE"/>
    <property type="match status" value="1"/>
</dbReference>
<sequence length="468" mass="54551">MVFSSLVFLFVFLPLIIFIYYISKDKYKNYLILTASLFFYAWGEPIYIVIMLLSIAVNFVFGKKVCKDNIRSNRKIWLVMSIVFNISMLGIFKYTGFFIENINRVFKNNITDPGIALPLGISFFTFQAMSYVIDVYRDDARVQKNLLHLALYISLFPQLVAGPIVRYQTVADQIENRKHTMQKFENGVSRFIIGLAKKVLLSNSLGMLADSVFNTQISELTVLSAWLGIIAYSLQIFFDFSGYSDMAIGLGNMFGFEFLENFNYPYISKSASEFWRRWHISLGSWFRDYIYIPLGGSKKGKLRNYINLFIVWFLTGFWHGASWTFIAWGLYFGVLIAIEKAFLGKILDRIYSPISHLYLVLVVMIGWIFFRANSFTYAFNYIKLLFGLDNNLLYNNLTIMYLNDYGYIIVLSVIFSVPIIPILKNKLHEFKETHVYYIIRSIVFMSMFGAIVIELVNSTYNPFLYFRF</sequence>
<feature type="transmembrane region" description="Helical" evidence="8">
    <location>
        <begin position="220"/>
        <end position="238"/>
    </location>
</feature>
<comment type="caution">
    <text evidence="9">The sequence shown here is derived from an EMBL/GenBank/DDBJ whole genome shotgun (WGS) entry which is preliminary data.</text>
</comment>
<feature type="transmembrane region" description="Helical" evidence="8">
    <location>
        <begin position="76"/>
        <end position="94"/>
    </location>
</feature>
<accession>A0A9P1KZJ6</accession>
<dbReference type="GO" id="GO:0016746">
    <property type="term" value="F:acyltransferase activity"/>
    <property type="evidence" value="ECO:0007669"/>
    <property type="project" value="UniProtKB-KW"/>
</dbReference>
<dbReference type="Pfam" id="PF03062">
    <property type="entry name" value="MBOAT"/>
    <property type="match status" value="1"/>
</dbReference>
<dbReference type="Proteomes" id="UP000049685">
    <property type="component" value="Unassembled WGS sequence"/>
</dbReference>
<keyword evidence="3 7" id="KW-1003">Cell membrane</keyword>
<name>A0A9P1KZJ6_PARSO</name>
<feature type="transmembrane region" description="Helical" evidence="8">
    <location>
        <begin position="145"/>
        <end position="167"/>
    </location>
</feature>
<dbReference type="PIRSF" id="PIRSF500217">
    <property type="entry name" value="AlgI"/>
    <property type="match status" value="1"/>
</dbReference>
<feature type="transmembrane region" description="Helical" evidence="8">
    <location>
        <begin position="350"/>
        <end position="370"/>
    </location>
</feature>
<evidence type="ECO:0000256" key="6">
    <source>
        <dbReference type="ARBA" id="ARBA00023136"/>
    </source>
</evidence>
<reference evidence="10" key="1">
    <citation type="submission" date="2015-01" db="EMBL/GenBank/DDBJ databases">
        <authorList>
            <person name="Aslett A.Martin."/>
            <person name="De Silva Nishadi"/>
        </authorList>
    </citation>
    <scope>NUCLEOTIDE SEQUENCE [LARGE SCALE GENOMIC DNA]</scope>
    <source>
        <strain evidence="10">UMC4404</strain>
    </source>
</reference>
<dbReference type="EMBL" id="CDNY01000003">
    <property type="protein sequence ID" value="CEO33131.1"/>
    <property type="molecule type" value="Genomic_DNA"/>
</dbReference>
<gene>
    <name evidence="9" type="primary">dltB_2</name>
    <name evidence="9" type="ORF">UMC4404_11111</name>
</gene>
<dbReference type="GO" id="GO:0042121">
    <property type="term" value="P:alginic acid biosynthetic process"/>
    <property type="evidence" value="ECO:0007669"/>
    <property type="project" value="InterPro"/>
</dbReference>
<evidence type="ECO:0000256" key="2">
    <source>
        <dbReference type="ARBA" id="ARBA00010323"/>
    </source>
</evidence>
<evidence type="ECO:0000256" key="4">
    <source>
        <dbReference type="ARBA" id="ARBA00022692"/>
    </source>
</evidence>
<keyword evidence="7" id="KW-0012">Acyltransferase</keyword>
<keyword evidence="4 8" id="KW-0812">Transmembrane</keyword>
<keyword evidence="6 7" id="KW-0472">Membrane</keyword>
<dbReference type="InterPro" id="IPR004299">
    <property type="entry name" value="MBOAT_fam"/>
</dbReference>
<comment type="similarity">
    <text evidence="2 7">Belongs to the membrane-bound acyltransferase family.</text>
</comment>
<dbReference type="GO" id="GO:0005886">
    <property type="term" value="C:plasma membrane"/>
    <property type="evidence" value="ECO:0007669"/>
    <property type="project" value="UniProtKB-SubCell"/>
</dbReference>
<feature type="transmembrane region" description="Helical" evidence="8">
    <location>
        <begin position="30"/>
        <end position="56"/>
    </location>
</feature>
<evidence type="ECO:0000256" key="1">
    <source>
        <dbReference type="ARBA" id="ARBA00004651"/>
    </source>
</evidence>
<comment type="subcellular location">
    <subcellularLocation>
        <location evidence="1">Cell membrane</location>
        <topology evidence="1">Multi-pass membrane protein</topology>
    </subcellularLocation>
</comment>
<dbReference type="AlphaFoldDB" id="A0A9P1KZJ6"/>
<protein>
    <submittedName>
        <fullName evidence="9">Alginate O-acetylation protein</fullName>
    </submittedName>
</protein>
<keyword evidence="7" id="KW-0808">Transferase</keyword>
<evidence type="ECO:0000313" key="9">
    <source>
        <dbReference type="EMBL" id="CEO33131.1"/>
    </source>
</evidence>
<dbReference type="InterPro" id="IPR028362">
    <property type="entry name" value="AlgI"/>
</dbReference>
<evidence type="ECO:0000256" key="5">
    <source>
        <dbReference type="ARBA" id="ARBA00022989"/>
    </source>
</evidence>
<feature type="transmembrane region" description="Helical" evidence="8">
    <location>
        <begin position="302"/>
        <end position="319"/>
    </location>
</feature>
<feature type="transmembrane region" description="Helical" evidence="8">
    <location>
        <begin position="405"/>
        <end position="423"/>
    </location>
</feature>